<dbReference type="InterPro" id="IPR014991">
    <property type="entry name" value="DUF1840"/>
</dbReference>
<evidence type="ECO:0000313" key="2">
    <source>
        <dbReference type="Proteomes" id="UP000182769"/>
    </source>
</evidence>
<accession>A0A0K6IPE1</accession>
<gene>
    <name evidence="1" type="ORF">Ga0061065_10993</name>
</gene>
<evidence type="ECO:0000313" key="1">
    <source>
        <dbReference type="EMBL" id="CUB05157.1"/>
    </source>
</evidence>
<dbReference type="OrthoDB" id="5625523at2"/>
<sequence length="103" mass="11396">MLMTFHCHACADITMFGDIGLQMIKMMGYKDNTSGAIKAENIPQALERLTAAIAIEKETPQPQAPEESEDDEAPVSLANRAVPLIDMLNRAMQDECDIVWDSK</sequence>
<dbReference type="Pfam" id="PF08895">
    <property type="entry name" value="DUF1840"/>
    <property type="match status" value="1"/>
</dbReference>
<keyword evidence="2" id="KW-1185">Reference proteome</keyword>
<dbReference type="RefSeq" id="WP_055463860.1">
    <property type="nucleotide sequence ID" value="NZ_CYHG01000009.1"/>
</dbReference>
<proteinExistence type="predicted"/>
<organism evidence="1 2">
    <name type="scientific">Marinomonas fungiae</name>
    <dbReference type="NCBI Taxonomy" id="1137284"/>
    <lineage>
        <taxon>Bacteria</taxon>
        <taxon>Pseudomonadati</taxon>
        <taxon>Pseudomonadota</taxon>
        <taxon>Gammaproteobacteria</taxon>
        <taxon>Oceanospirillales</taxon>
        <taxon>Oceanospirillaceae</taxon>
        <taxon>Marinomonas</taxon>
    </lineage>
</organism>
<reference evidence="2" key="1">
    <citation type="submission" date="2015-08" db="EMBL/GenBank/DDBJ databases">
        <authorList>
            <person name="Varghese N."/>
        </authorList>
    </citation>
    <scope>NUCLEOTIDE SEQUENCE [LARGE SCALE GENOMIC DNA]</scope>
    <source>
        <strain evidence="2">JCM 18476</strain>
    </source>
</reference>
<protein>
    <recommendedName>
        <fullName evidence="3">DUF1840 domain-containing protein</fullName>
    </recommendedName>
</protein>
<dbReference type="Proteomes" id="UP000182769">
    <property type="component" value="Unassembled WGS sequence"/>
</dbReference>
<name>A0A0K6IPE1_9GAMM</name>
<evidence type="ECO:0008006" key="3">
    <source>
        <dbReference type="Google" id="ProtNLM"/>
    </source>
</evidence>
<dbReference type="AlphaFoldDB" id="A0A0K6IPE1"/>
<dbReference type="EMBL" id="CYHG01000009">
    <property type="protein sequence ID" value="CUB05157.1"/>
    <property type="molecule type" value="Genomic_DNA"/>
</dbReference>